<comment type="caution">
    <text evidence="5">The sequence shown here is derived from an EMBL/GenBank/DDBJ whole genome shotgun (WGS) entry which is preliminary data.</text>
</comment>
<dbReference type="EC" id="2.1.1.37" evidence="1"/>
<dbReference type="InterPro" id="IPR050390">
    <property type="entry name" value="C5-Methyltransferase"/>
</dbReference>
<dbReference type="GO" id="GO:0044027">
    <property type="term" value="P:negative regulation of gene expression via chromosomal CpG island methylation"/>
    <property type="evidence" value="ECO:0007669"/>
    <property type="project" value="TreeGrafter"/>
</dbReference>
<dbReference type="InterPro" id="IPR001525">
    <property type="entry name" value="C5_MeTfrase"/>
</dbReference>
<sequence>MNQQEEARIVANIWELATIEQPELIKEYLKLFDAYHSPDVALVDAVMSKRMAGHVWQFLLEDAPDCFFYTNGPHSQSNVAHQAHIINRDLKKRARMIPRELWRTLRKFKLVRTPEEQIDHEFLSSQAITLPKELFAISVDRMLRASMQLEWWLKRIRITYVKSEHTSIDVRQNAPDSRLFIHEKWLSFDTAHKNAPCDISDIDEAERKQEGVFACDHIVEDLFDVVLRTVMGATDSDALKITQLRLIARNLLRQIPRGIQISAGSVPRQLRVSWACNDPGIISKYHGDDIYFQVRLHRDVSCRTKEHTLVFDCAIASMLPRNSCPCPTLKVPLSACSATFDSLDPHQRYFPMVARDKRMAFFGLAPPSMAPISLQEGDGAAKARSIESTPSSKEWIEDEQTWRNWHAEDLPIKISHMFTTRNACKCDVTDTLTETSFESRRLNFNFEKDQYIKIKDNSGSFGTYIALVHDVSPGSVHCLKTPHLIITKYSSFNHAKLLWDSETTLDDYEKSDRKELLLHCTQPKKMGTFSDNEVVAIEDINWVGLISTEFCIRHCAESPDDLDAEEFFCRFARSVHDDSLAMLPISSHLLAPRHRRKLRGFPDASTGWVTDLTPGVLGPMEGFRSAGYRPFAASGFDEERDATWKIRHPTCPVFDGHFPQLLDDADKGRVPGLSWPSSNSPMTVLASIKNANFALTKGNEVMPVLETFLEPLAMASHAFESGHPDFTVMQSPPAILHPLAVARLCKGIIYFLENYNAIRIDASSVQNFHVPQNRRLLTMIASPYHGIAAVPMTQAHLQLGFAGQEGKIAELSFCNPRATGTGYVCSLPSSISQDRSAPSLPCYNHATGFTLTEGRTQVVNLELENIDFVTYSNHGLVHPVRQDSLTVREFARVQGFPDDFVFYGCGEDQYDQVTLAQPPPVARAAAECIKTVILRSKVVKLGDEKQTEWPNKRRRQDDEE</sequence>
<keyword evidence="2" id="KW-0489">Methyltransferase</keyword>
<gene>
    <name evidence="5" type="ORF">CKAH01_18816</name>
</gene>
<evidence type="ECO:0000313" key="6">
    <source>
        <dbReference type="Proteomes" id="UP001281614"/>
    </source>
</evidence>
<dbReference type="GO" id="GO:0005634">
    <property type="term" value="C:nucleus"/>
    <property type="evidence" value="ECO:0007669"/>
    <property type="project" value="TreeGrafter"/>
</dbReference>
<dbReference type="Proteomes" id="UP001281614">
    <property type="component" value="Unassembled WGS sequence"/>
</dbReference>
<keyword evidence="6" id="KW-1185">Reference proteome</keyword>
<dbReference type="PANTHER" id="PTHR10629:SF52">
    <property type="entry name" value="DNA (CYTOSINE-5)-METHYLTRANSFERASE 1"/>
    <property type="match status" value="1"/>
</dbReference>
<evidence type="ECO:0000256" key="1">
    <source>
        <dbReference type="ARBA" id="ARBA00011975"/>
    </source>
</evidence>
<dbReference type="GO" id="GO:0032259">
    <property type="term" value="P:methylation"/>
    <property type="evidence" value="ECO:0007669"/>
    <property type="project" value="UniProtKB-KW"/>
</dbReference>
<organism evidence="5 6">
    <name type="scientific">Colletotrichum kahawae</name>
    <name type="common">Coffee berry disease fungus</name>
    <dbReference type="NCBI Taxonomy" id="34407"/>
    <lineage>
        <taxon>Eukaryota</taxon>
        <taxon>Fungi</taxon>
        <taxon>Dikarya</taxon>
        <taxon>Ascomycota</taxon>
        <taxon>Pezizomycotina</taxon>
        <taxon>Sordariomycetes</taxon>
        <taxon>Hypocreomycetidae</taxon>
        <taxon>Glomerellales</taxon>
        <taxon>Glomerellaceae</taxon>
        <taxon>Colletotrichum</taxon>
        <taxon>Colletotrichum gloeosporioides species complex</taxon>
    </lineage>
</organism>
<proteinExistence type="predicted"/>
<dbReference type="SUPFAM" id="SSF53335">
    <property type="entry name" value="S-adenosyl-L-methionine-dependent methyltransferases"/>
    <property type="match status" value="1"/>
</dbReference>
<evidence type="ECO:0000256" key="3">
    <source>
        <dbReference type="ARBA" id="ARBA00022679"/>
    </source>
</evidence>
<reference evidence="5" key="1">
    <citation type="submission" date="2023-02" db="EMBL/GenBank/DDBJ databases">
        <title>Colletotrichum kahawae CIFC_Que2 genome sequencing and assembly.</title>
        <authorList>
            <person name="Baroncelli R."/>
        </authorList>
    </citation>
    <scope>NUCLEOTIDE SEQUENCE</scope>
    <source>
        <strain evidence="5">CIFC_Que2</strain>
    </source>
</reference>
<dbReference type="InterPro" id="IPR029063">
    <property type="entry name" value="SAM-dependent_MTases_sf"/>
</dbReference>
<dbReference type="GO" id="GO:0003677">
    <property type="term" value="F:DNA binding"/>
    <property type="evidence" value="ECO:0007669"/>
    <property type="project" value="TreeGrafter"/>
</dbReference>
<accession>A0AAE0D0W5</accession>
<keyword evidence="3" id="KW-0808">Transferase</keyword>
<dbReference type="PANTHER" id="PTHR10629">
    <property type="entry name" value="CYTOSINE-SPECIFIC METHYLTRANSFERASE"/>
    <property type="match status" value="1"/>
</dbReference>
<dbReference type="GO" id="GO:0003886">
    <property type="term" value="F:DNA (cytosine-5-)-methyltransferase activity"/>
    <property type="evidence" value="ECO:0007669"/>
    <property type="project" value="UniProtKB-EC"/>
</dbReference>
<dbReference type="EMBL" id="VYYT01000393">
    <property type="protein sequence ID" value="KAK2737841.1"/>
    <property type="molecule type" value="Genomic_DNA"/>
</dbReference>
<dbReference type="AlphaFoldDB" id="A0AAE0D0W5"/>
<protein>
    <recommendedName>
        <fullName evidence="1">DNA (cytosine-5-)-methyltransferase</fullName>
        <ecNumber evidence="1">2.1.1.37</ecNumber>
    </recommendedName>
</protein>
<evidence type="ECO:0000256" key="4">
    <source>
        <dbReference type="ARBA" id="ARBA00022691"/>
    </source>
</evidence>
<name>A0AAE0D0W5_COLKA</name>
<dbReference type="Gene3D" id="3.90.120.10">
    <property type="entry name" value="DNA Methylase, subunit A, domain 2"/>
    <property type="match status" value="1"/>
</dbReference>
<evidence type="ECO:0000256" key="2">
    <source>
        <dbReference type="ARBA" id="ARBA00022603"/>
    </source>
</evidence>
<keyword evidence="4" id="KW-0949">S-adenosyl-L-methionine</keyword>
<evidence type="ECO:0000313" key="5">
    <source>
        <dbReference type="EMBL" id="KAK2737841.1"/>
    </source>
</evidence>
<dbReference type="Pfam" id="PF00145">
    <property type="entry name" value="DNA_methylase"/>
    <property type="match status" value="1"/>
</dbReference>